<evidence type="ECO:0000256" key="4">
    <source>
        <dbReference type="ARBA" id="ARBA00023125"/>
    </source>
</evidence>
<organism evidence="9 10">
    <name type="scientific">Genlisea aurea</name>
    <dbReference type="NCBI Taxonomy" id="192259"/>
    <lineage>
        <taxon>Eukaryota</taxon>
        <taxon>Viridiplantae</taxon>
        <taxon>Streptophyta</taxon>
        <taxon>Embryophyta</taxon>
        <taxon>Tracheophyta</taxon>
        <taxon>Spermatophyta</taxon>
        <taxon>Magnoliopsida</taxon>
        <taxon>eudicotyledons</taxon>
        <taxon>Gunneridae</taxon>
        <taxon>Pentapetalae</taxon>
        <taxon>asterids</taxon>
        <taxon>lamiids</taxon>
        <taxon>Lamiales</taxon>
        <taxon>Lentibulariaceae</taxon>
        <taxon>Genlisea</taxon>
    </lineage>
</organism>
<feature type="region of interest" description="Disordered" evidence="6">
    <location>
        <begin position="555"/>
        <end position="593"/>
    </location>
</feature>
<protein>
    <submittedName>
        <fullName evidence="9">Uncharacterized protein</fullName>
    </submittedName>
</protein>
<dbReference type="GO" id="GO:0006270">
    <property type="term" value="P:DNA replication initiation"/>
    <property type="evidence" value="ECO:0007669"/>
    <property type="project" value="TreeGrafter"/>
</dbReference>
<dbReference type="Proteomes" id="UP000015453">
    <property type="component" value="Unassembled WGS sequence"/>
</dbReference>
<keyword evidence="4" id="KW-0238">DNA-binding</keyword>
<dbReference type="AlphaFoldDB" id="S8C6Y8"/>
<feature type="domain" description="Origin recognition complex subunit 3 winged helix C-terminal" evidence="8">
    <location>
        <begin position="494"/>
        <end position="622"/>
    </location>
</feature>
<keyword evidence="10" id="KW-1185">Reference proteome</keyword>
<feature type="compositionally biased region" description="Basic and acidic residues" evidence="6">
    <location>
        <begin position="582"/>
        <end position="591"/>
    </location>
</feature>
<dbReference type="GO" id="GO:0005664">
    <property type="term" value="C:nuclear origin of replication recognition complex"/>
    <property type="evidence" value="ECO:0007669"/>
    <property type="project" value="InterPro"/>
</dbReference>
<comment type="similarity">
    <text evidence="2">Belongs to the ORC3 family.</text>
</comment>
<evidence type="ECO:0000256" key="3">
    <source>
        <dbReference type="ARBA" id="ARBA00022705"/>
    </source>
</evidence>
<dbReference type="PANTHER" id="PTHR12748:SF0">
    <property type="entry name" value="ORIGIN RECOGNITION COMPLEX SUBUNIT 3"/>
    <property type="match status" value="1"/>
</dbReference>
<dbReference type="CDD" id="cd20704">
    <property type="entry name" value="Orc3"/>
    <property type="match status" value="1"/>
</dbReference>
<dbReference type="EMBL" id="AUSU01006067">
    <property type="protein sequence ID" value="EPS62544.1"/>
    <property type="molecule type" value="Genomic_DNA"/>
</dbReference>
<comment type="caution">
    <text evidence="9">The sequence shown here is derived from an EMBL/GenBank/DDBJ whole genome shotgun (WGS) entry which is preliminary data.</text>
</comment>
<reference evidence="9 10" key="1">
    <citation type="journal article" date="2013" name="BMC Genomics">
        <title>The miniature genome of a carnivorous plant Genlisea aurea contains a low number of genes and short non-coding sequences.</title>
        <authorList>
            <person name="Leushkin E.V."/>
            <person name="Sutormin R.A."/>
            <person name="Nabieva E.R."/>
            <person name="Penin A.A."/>
            <person name="Kondrashov A.S."/>
            <person name="Logacheva M.D."/>
        </authorList>
    </citation>
    <scope>NUCLEOTIDE SEQUENCE [LARGE SCALE GENOMIC DNA]</scope>
</reference>
<name>S8C6Y8_9LAMI</name>
<accession>S8C6Y8</accession>
<dbReference type="Pfam" id="PF18137">
    <property type="entry name" value="WHD_ORC"/>
    <property type="match status" value="1"/>
</dbReference>
<sequence>MDNPTADNNIQPFFILHRAPQPRKAAVQKIRRKIDLSLKTCGGPAEDYEDDLRLQTFTSLWSKTESLIKDVLKDLNGDVFAEISKWVQKSFDAIRAWGKKLDFDKATCPFPVLFPADVTDVATRQIFTALLFTRNIDSVDDASTFEDLGVHLRSSSCNVAILSSLDFSADVGIGGCLKALFRQFMNVPPHMSLLASWEWVIKLPIILIFGVATSMEFIEGILTSNTCLHLSISEFTLRSPAERMDAVMETVLLNCCESFIIGNRMCSFLRDQFSKHDGTLTLFIRALKIAMIQHVCTEPSSVAAASTECIGSEVKRLCKLWSSMFMCLKDVGKHRETTLLNIYCEILGSPCGHGTTVSVQSDQIFNQLKNNEGGYLTWALKFIRDLPAVKLSNLLERWETLTVETAEKVKELQQLSAKEVVDDPSNTKKLAARNHRTTKKTENVNEKVAAFLQWMVRSGDFLQCMDSIEQMSRNGILFFNDVDKLKTALAGDPRRRIQADLLESNTFLKLSSSCINGGALVPSMHNTSIMYCLAQEHGDLVNLHEWFHSFKAVVSSSPSSPPSSKGKKNSRTSPSPRKKQKRSGESKKKTDAAIQAVTELQIAGLLRLPTRRRPDFVQRAAFGL</sequence>
<dbReference type="GO" id="GO:0003688">
    <property type="term" value="F:DNA replication origin binding"/>
    <property type="evidence" value="ECO:0007669"/>
    <property type="project" value="TreeGrafter"/>
</dbReference>
<proteinExistence type="inferred from homology"/>
<dbReference type="InterPro" id="IPR045667">
    <property type="entry name" value="ORC3_N"/>
</dbReference>
<dbReference type="GO" id="GO:0005656">
    <property type="term" value="C:nuclear pre-replicative complex"/>
    <property type="evidence" value="ECO:0007669"/>
    <property type="project" value="TreeGrafter"/>
</dbReference>
<feature type="compositionally biased region" description="Low complexity" evidence="6">
    <location>
        <begin position="555"/>
        <end position="564"/>
    </location>
</feature>
<evidence type="ECO:0000313" key="9">
    <source>
        <dbReference type="EMBL" id="EPS62544.1"/>
    </source>
</evidence>
<evidence type="ECO:0000259" key="7">
    <source>
        <dbReference type="Pfam" id="PF07034"/>
    </source>
</evidence>
<evidence type="ECO:0000256" key="1">
    <source>
        <dbReference type="ARBA" id="ARBA00004123"/>
    </source>
</evidence>
<gene>
    <name evidence="9" type="ORF">M569_12247</name>
</gene>
<evidence type="ECO:0000259" key="8">
    <source>
        <dbReference type="Pfam" id="PF18137"/>
    </source>
</evidence>
<feature type="compositionally biased region" description="Basic residues" evidence="6">
    <location>
        <begin position="565"/>
        <end position="581"/>
    </location>
</feature>
<dbReference type="GO" id="GO:0031261">
    <property type="term" value="C:DNA replication preinitiation complex"/>
    <property type="evidence" value="ECO:0007669"/>
    <property type="project" value="TreeGrafter"/>
</dbReference>
<comment type="subcellular location">
    <subcellularLocation>
        <location evidence="1">Nucleus</location>
    </subcellularLocation>
</comment>
<dbReference type="InterPro" id="IPR040855">
    <property type="entry name" value="ORC_WH_C"/>
</dbReference>
<dbReference type="OrthoDB" id="10265211at2759"/>
<evidence type="ECO:0000256" key="2">
    <source>
        <dbReference type="ARBA" id="ARBA00010977"/>
    </source>
</evidence>
<evidence type="ECO:0000256" key="6">
    <source>
        <dbReference type="SAM" id="MobiDB-lite"/>
    </source>
</evidence>
<feature type="domain" description="Origin recognition complex subunit 3 N-terminal" evidence="7">
    <location>
        <begin position="198"/>
        <end position="302"/>
    </location>
</feature>
<evidence type="ECO:0000256" key="5">
    <source>
        <dbReference type="ARBA" id="ARBA00023242"/>
    </source>
</evidence>
<dbReference type="InterPro" id="IPR020795">
    <property type="entry name" value="ORC3"/>
</dbReference>
<feature type="domain" description="Origin recognition complex subunit 3 N-terminal" evidence="7">
    <location>
        <begin position="4"/>
        <end position="187"/>
    </location>
</feature>
<evidence type="ECO:0000313" key="10">
    <source>
        <dbReference type="Proteomes" id="UP000015453"/>
    </source>
</evidence>
<dbReference type="Pfam" id="PF07034">
    <property type="entry name" value="ORC3_N"/>
    <property type="match status" value="2"/>
</dbReference>
<keyword evidence="3" id="KW-0235">DNA replication</keyword>
<keyword evidence="5" id="KW-0539">Nucleus</keyword>
<dbReference type="PANTHER" id="PTHR12748">
    <property type="entry name" value="ORIGIN RECOGNITION COMPLEX SUBUNIT 3"/>
    <property type="match status" value="1"/>
</dbReference>